<evidence type="ECO:0000256" key="4">
    <source>
        <dbReference type="ARBA" id="ARBA00023315"/>
    </source>
</evidence>
<dbReference type="InterPro" id="IPR018357">
    <property type="entry name" value="Hexapep_transf_CS"/>
</dbReference>
<dbReference type="InterPro" id="IPR001451">
    <property type="entry name" value="Hexapep"/>
</dbReference>
<evidence type="ECO:0000256" key="2">
    <source>
        <dbReference type="ARBA" id="ARBA00022679"/>
    </source>
</evidence>
<dbReference type="SUPFAM" id="SSF51161">
    <property type="entry name" value="Trimeric LpxA-like enzymes"/>
    <property type="match status" value="1"/>
</dbReference>
<comment type="similarity">
    <text evidence="1">Belongs to the transferase hexapeptide repeat family.</text>
</comment>
<dbReference type="PROSITE" id="PS00101">
    <property type="entry name" value="HEXAPEP_TRANSFERASES"/>
    <property type="match status" value="1"/>
</dbReference>
<protein>
    <submittedName>
        <fullName evidence="5">Putative acetyltransferase</fullName>
    </submittedName>
</protein>
<evidence type="ECO:0000256" key="1">
    <source>
        <dbReference type="ARBA" id="ARBA00007274"/>
    </source>
</evidence>
<accession>A0A0A8J582</accession>
<keyword evidence="2 5" id="KW-0808">Transferase</keyword>
<keyword evidence="4" id="KW-0012">Acyltransferase</keyword>
<dbReference type="PANTHER" id="PTHR43300:SF4">
    <property type="entry name" value="ACYL-[ACYL-CARRIER-PROTEIN]--UDP-N-ACETYLGLUCOSAMINE O-ACYLTRANSFERASE"/>
    <property type="match status" value="1"/>
</dbReference>
<dbReference type="InterPro" id="IPR050179">
    <property type="entry name" value="Trans_hexapeptide_repeat"/>
</dbReference>
<dbReference type="InterPro" id="IPR011004">
    <property type="entry name" value="Trimer_LpxA-like_sf"/>
</dbReference>
<sequence length="164" mass="17708">MRVYMSIHLLSDVKSKKIGMGTTIWQFVVIFENAVIGENCNICAHTLIENNVVIGNNVTIKSGVYLWDGIILEDNVFVGPSVAFTNDIYPRSKMHKSSYPTTLIKQGASIGANSTILPGITIGRNSIVGAGSVVTKDVPDDVIVIGNPAKIIRSISSDYPSKIK</sequence>
<dbReference type="Gene3D" id="2.160.10.10">
    <property type="entry name" value="Hexapeptide repeat proteins"/>
    <property type="match status" value="1"/>
</dbReference>
<keyword evidence="3" id="KW-0677">Repeat</keyword>
<dbReference type="EMBL" id="AB812029">
    <property type="protein sequence ID" value="BAQ01192.1"/>
    <property type="molecule type" value="Genomic_DNA"/>
</dbReference>
<dbReference type="Pfam" id="PF00132">
    <property type="entry name" value="Hexapep"/>
    <property type="match status" value="2"/>
</dbReference>
<reference evidence="5" key="1">
    <citation type="journal article" date="2014" name="DNA Res.">
        <title>A complete view of the genetic diversity of the Escherichia coli O-antigen biosynthesis gene cluster.</title>
        <authorList>
            <person name="Iguchi A."/>
            <person name="Iyoda S."/>
            <person name="Kikuchi T."/>
            <person name="Ogura Y."/>
            <person name="Katsura K."/>
            <person name="Ohnishi M."/>
            <person name="Hayashi T."/>
            <person name="Thomson N.R."/>
        </authorList>
    </citation>
    <scope>NUCLEOTIDE SEQUENCE</scope>
    <source>
        <strain evidence="5">P9c</strain>
    </source>
</reference>
<evidence type="ECO:0000313" key="5">
    <source>
        <dbReference type="EMBL" id="BAQ01192.1"/>
    </source>
</evidence>
<dbReference type="GO" id="GO:0016747">
    <property type="term" value="F:acyltransferase activity, transferring groups other than amino-acyl groups"/>
    <property type="evidence" value="ECO:0007669"/>
    <property type="project" value="UniProtKB-ARBA"/>
</dbReference>
<dbReference type="PANTHER" id="PTHR43300">
    <property type="entry name" value="ACETYLTRANSFERASE"/>
    <property type="match status" value="1"/>
</dbReference>
<dbReference type="AlphaFoldDB" id="A0A0A8J582"/>
<evidence type="ECO:0000256" key="3">
    <source>
        <dbReference type="ARBA" id="ARBA00022737"/>
    </source>
</evidence>
<proteinExistence type="inferred from homology"/>
<organism evidence="5">
    <name type="scientific">Escherichia coli</name>
    <dbReference type="NCBI Taxonomy" id="562"/>
    <lineage>
        <taxon>Bacteria</taxon>
        <taxon>Pseudomonadati</taxon>
        <taxon>Pseudomonadota</taxon>
        <taxon>Gammaproteobacteria</taxon>
        <taxon>Enterobacterales</taxon>
        <taxon>Enterobacteriaceae</taxon>
        <taxon>Escherichia</taxon>
    </lineage>
</organism>
<name>A0A0A8J582_ECOLX</name>
<dbReference type="CDD" id="cd03358">
    <property type="entry name" value="LbH_WxcM_N_like"/>
    <property type="match status" value="1"/>
</dbReference>